<reference evidence="3 4" key="1">
    <citation type="submission" date="2023-04" db="EMBL/GenBank/DDBJ databases">
        <title>Colletotrichum tabacum stain YC1 causing leaf anthracnose on Nicotiana tabacum(L.) cv.</title>
        <authorList>
            <person name="Ji Z."/>
            <person name="Wang M."/>
            <person name="Zhang J."/>
            <person name="Wang N."/>
            <person name="Zhou Z."/>
        </authorList>
    </citation>
    <scope>NUCLEOTIDE SEQUENCE [LARGE SCALE GENOMIC DNA]</scope>
    <source>
        <strain evidence="3 4">YC1</strain>
    </source>
</reference>
<keyword evidence="1" id="KW-0808">Transferase</keyword>
<comment type="caution">
    <text evidence="3">The sequence shown here is derived from an EMBL/GenBank/DDBJ whole genome shotgun (WGS) entry which is preliminary data.</text>
</comment>
<dbReference type="EMBL" id="JASAOK010000043">
    <property type="protein sequence ID" value="KAK6215529.1"/>
    <property type="molecule type" value="Genomic_DNA"/>
</dbReference>
<keyword evidence="4" id="KW-1185">Reference proteome</keyword>
<organism evidence="3 4">
    <name type="scientific">Colletotrichum tabaci</name>
    <dbReference type="NCBI Taxonomy" id="1209068"/>
    <lineage>
        <taxon>Eukaryota</taxon>
        <taxon>Fungi</taxon>
        <taxon>Dikarya</taxon>
        <taxon>Ascomycota</taxon>
        <taxon>Pezizomycotina</taxon>
        <taxon>Sordariomycetes</taxon>
        <taxon>Hypocreomycetidae</taxon>
        <taxon>Glomerellales</taxon>
        <taxon>Glomerellaceae</taxon>
        <taxon>Colletotrichum</taxon>
        <taxon>Colletotrichum destructivum species complex</taxon>
    </lineage>
</organism>
<evidence type="ECO:0000313" key="4">
    <source>
        <dbReference type="Proteomes" id="UP001327957"/>
    </source>
</evidence>
<dbReference type="Pfam" id="PF08242">
    <property type="entry name" value="Methyltransf_12"/>
    <property type="match status" value="1"/>
</dbReference>
<evidence type="ECO:0000259" key="2">
    <source>
        <dbReference type="Pfam" id="PF08242"/>
    </source>
</evidence>
<dbReference type="Proteomes" id="UP001327957">
    <property type="component" value="Unassembled WGS sequence"/>
</dbReference>
<proteinExistence type="predicted"/>
<evidence type="ECO:0000256" key="1">
    <source>
        <dbReference type="ARBA" id="ARBA00022679"/>
    </source>
</evidence>
<accession>A0AAV9T8R5</accession>
<dbReference type="CDD" id="cd02440">
    <property type="entry name" value="AdoMet_MTases"/>
    <property type="match status" value="1"/>
</dbReference>
<name>A0AAV9T8R5_9PEZI</name>
<dbReference type="PANTHER" id="PTHR45681">
    <property type="entry name" value="POLYKETIDE SYNTHASE 44-RELATED"/>
    <property type="match status" value="1"/>
</dbReference>
<dbReference type="Gene3D" id="3.40.50.150">
    <property type="entry name" value="Vaccinia Virus protein VP39"/>
    <property type="match status" value="1"/>
</dbReference>
<dbReference type="InterPro" id="IPR013217">
    <property type="entry name" value="Methyltransf_12"/>
</dbReference>
<sequence>MNDDMLNRFFTEDLGLMRSSKFLADTMAQITHKYPQAKMLEIGGGASGTASSVLNGINDDAYASYTFTDMSSMFLPMAQEKFSGFAAKMRFDTMDINNDPSTQGFAAHSYDIVIASYVHATKNLTKTMANVRKLLRPGGYLLIPETTGLRATVSTLRWEEVLVESSFSGLEMIIHDTAEEDKHTATVLLSQVLDDRVRRLREPLLEIATAPQPEGGLILVGGKKLSIAKMISEIQGLLPRSWRKYATTVTSIDALSVQDLVSIGGGPQAGTDVICIHDLDEPLFAFTITEGQLVTLRLC</sequence>
<gene>
    <name evidence="3" type="ORF">QIS74_08548</name>
</gene>
<evidence type="ECO:0000313" key="3">
    <source>
        <dbReference type="EMBL" id="KAK6215529.1"/>
    </source>
</evidence>
<feature type="domain" description="Methyltransferase type 12" evidence="2">
    <location>
        <begin position="40"/>
        <end position="141"/>
    </location>
</feature>
<protein>
    <submittedName>
        <fullName evidence="3">Hybrid nrps pks</fullName>
    </submittedName>
</protein>
<dbReference type="GO" id="GO:0016740">
    <property type="term" value="F:transferase activity"/>
    <property type="evidence" value="ECO:0007669"/>
    <property type="project" value="UniProtKB-KW"/>
</dbReference>
<dbReference type="SUPFAM" id="SSF53335">
    <property type="entry name" value="S-adenosyl-L-methionine-dependent methyltransferases"/>
    <property type="match status" value="1"/>
</dbReference>
<dbReference type="InterPro" id="IPR029063">
    <property type="entry name" value="SAM-dependent_MTases_sf"/>
</dbReference>
<dbReference type="InterPro" id="IPR050444">
    <property type="entry name" value="Polyketide_Synthase"/>
</dbReference>
<dbReference type="PANTHER" id="PTHR45681:SF6">
    <property type="entry name" value="POLYKETIDE SYNTHASE 37"/>
    <property type="match status" value="1"/>
</dbReference>
<dbReference type="AlphaFoldDB" id="A0AAV9T8R5"/>